<dbReference type="EMBL" id="AHDJ01000060">
    <property type="protein sequence ID" value="EJQ38290.1"/>
    <property type="molecule type" value="Genomic_DNA"/>
</dbReference>
<dbReference type="InterPro" id="IPR036866">
    <property type="entry name" value="RibonucZ/Hydroxyglut_hydro"/>
</dbReference>
<dbReference type="PATRIC" id="fig|1053189.3.peg.5161"/>
<evidence type="ECO:0000259" key="5">
    <source>
        <dbReference type="SMART" id="SM00849"/>
    </source>
</evidence>
<protein>
    <recommendedName>
        <fullName evidence="5">Metallo-beta-lactamase domain-containing protein</fullName>
    </recommendedName>
</protein>
<dbReference type="HOGENOM" id="CLU_030571_5_3_9"/>
<dbReference type="PANTHER" id="PTHR46233:SF3">
    <property type="entry name" value="HYDROXYACYLGLUTATHIONE HYDROLASE GLOC"/>
    <property type="match status" value="1"/>
</dbReference>
<evidence type="ECO:0000313" key="6">
    <source>
        <dbReference type="EMBL" id="EJQ38290.1"/>
    </source>
</evidence>
<dbReference type="GO" id="GO:0046872">
    <property type="term" value="F:metal ion binding"/>
    <property type="evidence" value="ECO:0007669"/>
    <property type="project" value="UniProtKB-KW"/>
</dbReference>
<evidence type="ECO:0000256" key="3">
    <source>
        <dbReference type="ARBA" id="ARBA00022801"/>
    </source>
</evidence>
<evidence type="ECO:0000256" key="4">
    <source>
        <dbReference type="ARBA" id="ARBA00022833"/>
    </source>
</evidence>
<dbReference type="Gene3D" id="3.60.15.10">
    <property type="entry name" value="Ribonuclease Z/Hydroxyacylglutathione hydrolase-like"/>
    <property type="match status" value="1"/>
</dbReference>
<dbReference type="RefSeq" id="WP_002106887.1">
    <property type="nucleotide sequence ID" value="NZ_JH791997.1"/>
</dbReference>
<dbReference type="Proteomes" id="UP000006600">
    <property type="component" value="Unassembled WGS sequence"/>
</dbReference>
<dbReference type="GO" id="GO:0016787">
    <property type="term" value="F:hydrolase activity"/>
    <property type="evidence" value="ECO:0007669"/>
    <property type="project" value="UniProtKB-KW"/>
</dbReference>
<dbReference type="SMART" id="SM00849">
    <property type="entry name" value="Lactamase_B"/>
    <property type="match status" value="1"/>
</dbReference>
<accession>J8AFK7</accession>
<comment type="cofactor">
    <cofactor evidence="1">
        <name>Zn(2+)</name>
        <dbReference type="ChEBI" id="CHEBI:29105"/>
    </cofactor>
</comment>
<sequence>MEKIYEIIPLKVGFSNILNFNYIVIDKVSKQAAIVDPSWDLELITRTCRELDVRLTKILLTHSHNDHVNLVDPIVKQFDTQVYMSAKEIEFYNFKCRNLNAIQDFNTIQLGETQISCLLTPGHTVGGTSYLLSHSLFTGDTVFIEGCGICTTIGGSPEQMFNSIQKIKSTIEPHVRIYPGHSYGKDPGYTMSYLLKNNIYFLIESKEQFIRFRMRNNQKNLFNFK</sequence>
<keyword evidence="3" id="KW-0378">Hydrolase</keyword>
<dbReference type="AlphaFoldDB" id="J8AFK7"/>
<evidence type="ECO:0000256" key="1">
    <source>
        <dbReference type="ARBA" id="ARBA00001947"/>
    </source>
</evidence>
<dbReference type="CDD" id="cd16275">
    <property type="entry name" value="BaeB-like_MBL-fold"/>
    <property type="match status" value="1"/>
</dbReference>
<keyword evidence="2" id="KW-0479">Metal-binding</keyword>
<gene>
    <name evidence="6" type="ORF">IEE_05062</name>
</gene>
<organism evidence="6 7">
    <name type="scientific">Bacillus cereus BAG5X1-1</name>
    <dbReference type="NCBI Taxonomy" id="1053189"/>
    <lineage>
        <taxon>Bacteria</taxon>
        <taxon>Bacillati</taxon>
        <taxon>Bacillota</taxon>
        <taxon>Bacilli</taxon>
        <taxon>Bacillales</taxon>
        <taxon>Bacillaceae</taxon>
        <taxon>Bacillus</taxon>
        <taxon>Bacillus cereus group</taxon>
    </lineage>
</organism>
<name>J8AFK7_BACCE</name>
<feature type="domain" description="Metallo-beta-lactamase" evidence="5">
    <location>
        <begin position="18"/>
        <end position="181"/>
    </location>
</feature>
<keyword evidence="4" id="KW-0862">Zinc</keyword>
<evidence type="ECO:0000256" key="2">
    <source>
        <dbReference type="ARBA" id="ARBA00022723"/>
    </source>
</evidence>
<reference evidence="6 7" key="1">
    <citation type="submission" date="2012-04" db="EMBL/GenBank/DDBJ databases">
        <title>The Genome Sequence of Bacillus cereus BAG5X1-1.</title>
        <authorList>
            <consortium name="The Broad Institute Genome Sequencing Platform"/>
            <consortium name="The Broad Institute Genome Sequencing Center for Infectious Disease"/>
            <person name="Feldgarden M."/>
            <person name="Van der Auwera G.A."/>
            <person name="Mahillon J."/>
            <person name="Duprez V."/>
            <person name="Timmery S."/>
            <person name="Mattelet C."/>
            <person name="Dierick K."/>
            <person name="Sun M."/>
            <person name="Yu Z."/>
            <person name="Zhu L."/>
            <person name="Hu X."/>
            <person name="Shank E.B."/>
            <person name="Swiecicka I."/>
            <person name="Hansen B.M."/>
            <person name="Andrup L."/>
            <person name="Young S.K."/>
            <person name="Zeng Q."/>
            <person name="Gargeya S."/>
            <person name="Fitzgerald M."/>
            <person name="Haas B."/>
            <person name="Abouelleil A."/>
            <person name="Alvarado L."/>
            <person name="Arachchi H.M."/>
            <person name="Berlin A."/>
            <person name="Chapman S.B."/>
            <person name="Goldberg J."/>
            <person name="Griggs A."/>
            <person name="Gujja S."/>
            <person name="Hansen M."/>
            <person name="Howarth C."/>
            <person name="Imamovic A."/>
            <person name="Larimer J."/>
            <person name="McCowen C."/>
            <person name="Montmayeur A."/>
            <person name="Murphy C."/>
            <person name="Neiman D."/>
            <person name="Pearson M."/>
            <person name="Priest M."/>
            <person name="Roberts A."/>
            <person name="Saif S."/>
            <person name="Shea T."/>
            <person name="Sisk P."/>
            <person name="Sykes S."/>
            <person name="Wortman J."/>
            <person name="Nusbaum C."/>
            <person name="Birren B."/>
        </authorList>
    </citation>
    <scope>NUCLEOTIDE SEQUENCE [LARGE SCALE GENOMIC DNA]</scope>
    <source>
        <strain evidence="6 7">BAG5X1-1</strain>
    </source>
</reference>
<dbReference type="Pfam" id="PF00753">
    <property type="entry name" value="Lactamase_B"/>
    <property type="match status" value="1"/>
</dbReference>
<dbReference type="SUPFAM" id="SSF56281">
    <property type="entry name" value="Metallo-hydrolase/oxidoreductase"/>
    <property type="match status" value="1"/>
</dbReference>
<proteinExistence type="predicted"/>
<dbReference type="InterPro" id="IPR051453">
    <property type="entry name" value="MBL_Glyoxalase_II"/>
</dbReference>
<dbReference type="PANTHER" id="PTHR46233">
    <property type="entry name" value="HYDROXYACYLGLUTATHIONE HYDROLASE GLOC"/>
    <property type="match status" value="1"/>
</dbReference>
<evidence type="ECO:0000313" key="7">
    <source>
        <dbReference type="Proteomes" id="UP000006600"/>
    </source>
</evidence>
<dbReference type="InterPro" id="IPR001279">
    <property type="entry name" value="Metallo-B-lactamas"/>
</dbReference>
<comment type="caution">
    <text evidence="6">The sequence shown here is derived from an EMBL/GenBank/DDBJ whole genome shotgun (WGS) entry which is preliminary data.</text>
</comment>